<dbReference type="OrthoDB" id="9109339at2"/>
<protein>
    <submittedName>
        <fullName evidence="1">Uncharacterized protein</fullName>
    </submittedName>
</protein>
<reference evidence="1" key="1">
    <citation type="submission" date="2016-01" db="EMBL/GenBank/DDBJ databases">
        <authorList>
            <person name="Peeters C."/>
        </authorList>
    </citation>
    <scope>NUCLEOTIDE SEQUENCE [LARGE SCALE GENOMIC DNA]</scope>
    <source>
        <strain evidence="1">LMG 29317</strain>
    </source>
</reference>
<accession>A0A158J4T0</accession>
<sequence length="63" mass="6975">MSTLTTVDLRHEEELSHTAMARVIGGHDVEKEKALVELYGVIHDMTVLENTPDPAPAHVPMKL</sequence>
<name>A0A158J4T0_9BURK</name>
<dbReference type="RefSeq" id="WP_061147912.1">
    <property type="nucleotide sequence ID" value="NZ_FCOM02000013.1"/>
</dbReference>
<dbReference type="EMBL" id="FCOM02000013">
    <property type="protein sequence ID" value="SAL63972.1"/>
    <property type="molecule type" value="Genomic_DNA"/>
</dbReference>
<evidence type="ECO:0000313" key="2">
    <source>
        <dbReference type="Proteomes" id="UP000055019"/>
    </source>
</evidence>
<comment type="caution">
    <text evidence="1">The sequence shown here is derived from an EMBL/GenBank/DDBJ whole genome shotgun (WGS) entry which is preliminary data.</text>
</comment>
<dbReference type="Proteomes" id="UP000055019">
    <property type="component" value="Unassembled WGS sequence"/>
</dbReference>
<evidence type="ECO:0000313" key="1">
    <source>
        <dbReference type="EMBL" id="SAL63972.1"/>
    </source>
</evidence>
<gene>
    <name evidence="1" type="ORF">AWB74_03411</name>
</gene>
<proteinExistence type="predicted"/>
<organism evidence="1 2">
    <name type="scientific">Caballeronia arvi</name>
    <dbReference type="NCBI Taxonomy" id="1777135"/>
    <lineage>
        <taxon>Bacteria</taxon>
        <taxon>Pseudomonadati</taxon>
        <taxon>Pseudomonadota</taxon>
        <taxon>Betaproteobacteria</taxon>
        <taxon>Burkholderiales</taxon>
        <taxon>Burkholderiaceae</taxon>
        <taxon>Caballeronia</taxon>
    </lineage>
</organism>
<keyword evidence="2" id="KW-1185">Reference proteome</keyword>
<dbReference type="AlphaFoldDB" id="A0A158J4T0"/>